<dbReference type="SUPFAM" id="SSF49265">
    <property type="entry name" value="Fibronectin type III"/>
    <property type="match status" value="1"/>
</dbReference>
<feature type="domain" description="Ig-like" evidence="13">
    <location>
        <begin position="379"/>
        <end position="468"/>
    </location>
</feature>
<keyword evidence="9" id="KW-0325">Glycoprotein</keyword>
<feature type="compositionally biased region" description="Low complexity" evidence="11">
    <location>
        <begin position="837"/>
        <end position="860"/>
    </location>
</feature>
<evidence type="ECO:0000256" key="12">
    <source>
        <dbReference type="SAM" id="Phobius"/>
    </source>
</evidence>
<dbReference type="CDD" id="cd05869">
    <property type="entry name" value="IgI_NCAM-1"/>
    <property type="match status" value="1"/>
</dbReference>
<dbReference type="SUPFAM" id="SSF48726">
    <property type="entry name" value="Immunoglobulin"/>
    <property type="match status" value="5"/>
</dbReference>
<evidence type="ECO:0000256" key="3">
    <source>
        <dbReference type="ARBA" id="ARBA00022729"/>
    </source>
</evidence>
<dbReference type="FunFam" id="2.60.40.10:FF:000221">
    <property type="entry name" value="neural cell adhesion molecule 1 isoform X2"/>
    <property type="match status" value="1"/>
</dbReference>
<feature type="compositionally biased region" description="Basic and acidic residues" evidence="11">
    <location>
        <begin position="978"/>
        <end position="996"/>
    </location>
</feature>
<dbReference type="CDD" id="cd00063">
    <property type="entry name" value="FN3"/>
    <property type="match status" value="2"/>
</dbReference>
<evidence type="ECO:0000256" key="10">
    <source>
        <dbReference type="ARBA" id="ARBA00023319"/>
    </source>
</evidence>
<dbReference type="PANTHER" id="PTHR12231">
    <property type="entry name" value="CTX-RELATED TYPE I TRANSMEMBRANE PROTEIN"/>
    <property type="match status" value="1"/>
</dbReference>
<organism evidence="15 16">
    <name type="scientific">Elachura formosa</name>
    <name type="common">spotted wren-babbler</name>
    <dbReference type="NCBI Taxonomy" id="1463973"/>
    <lineage>
        <taxon>Eukaryota</taxon>
        <taxon>Metazoa</taxon>
        <taxon>Chordata</taxon>
        <taxon>Craniata</taxon>
        <taxon>Vertebrata</taxon>
        <taxon>Euteleostomi</taxon>
        <taxon>Archelosauria</taxon>
        <taxon>Archosauria</taxon>
        <taxon>Dinosauria</taxon>
        <taxon>Saurischia</taxon>
        <taxon>Theropoda</taxon>
        <taxon>Coelurosauria</taxon>
        <taxon>Aves</taxon>
        <taxon>Neognathae</taxon>
        <taxon>Neoaves</taxon>
        <taxon>Telluraves</taxon>
        <taxon>Australaves</taxon>
        <taxon>Passeriformes</taxon>
        <taxon>Elachuridae</taxon>
        <taxon>Elachura</taxon>
    </lineage>
</organism>
<dbReference type="FunFam" id="2.60.40.10:FF:000137">
    <property type="entry name" value="neural cell adhesion molecule 1 isoform X2"/>
    <property type="match status" value="1"/>
</dbReference>
<feature type="region of interest" description="Disordered" evidence="11">
    <location>
        <begin position="837"/>
        <end position="1036"/>
    </location>
</feature>
<evidence type="ECO:0000259" key="14">
    <source>
        <dbReference type="PROSITE" id="PS50853"/>
    </source>
</evidence>
<dbReference type="GO" id="GO:0005886">
    <property type="term" value="C:plasma membrane"/>
    <property type="evidence" value="ECO:0007669"/>
    <property type="project" value="UniProtKB-ARBA"/>
</dbReference>
<dbReference type="GO" id="GO:0043005">
    <property type="term" value="C:neuron projection"/>
    <property type="evidence" value="ECO:0007669"/>
    <property type="project" value="TreeGrafter"/>
</dbReference>
<keyword evidence="7 12" id="KW-0472">Membrane</keyword>
<keyword evidence="6 12" id="KW-1133">Transmembrane helix</keyword>
<dbReference type="SMART" id="SM00060">
    <property type="entry name" value="FN3"/>
    <property type="match status" value="2"/>
</dbReference>
<feature type="domain" description="Ig-like" evidence="13">
    <location>
        <begin position="185"/>
        <end position="274"/>
    </location>
</feature>
<keyword evidence="8" id="KW-1015">Disulfide bond</keyword>
<feature type="transmembrane region" description="Helical" evidence="12">
    <location>
        <begin position="685"/>
        <end position="709"/>
    </location>
</feature>
<dbReference type="InterPro" id="IPR036179">
    <property type="entry name" value="Ig-like_dom_sf"/>
</dbReference>
<feature type="compositionally biased region" description="Low complexity" evidence="11">
    <location>
        <begin position="1018"/>
        <end position="1036"/>
    </location>
</feature>
<feature type="domain" description="Ig-like" evidence="13">
    <location>
        <begin position="281"/>
        <end position="376"/>
    </location>
</feature>
<dbReference type="InterPro" id="IPR003599">
    <property type="entry name" value="Ig_sub"/>
</dbReference>
<evidence type="ECO:0000313" key="16">
    <source>
        <dbReference type="Proteomes" id="UP000623542"/>
    </source>
</evidence>
<feature type="compositionally biased region" description="Basic and acidic residues" evidence="11">
    <location>
        <begin position="931"/>
        <end position="943"/>
    </location>
</feature>
<dbReference type="InterPro" id="IPR009138">
    <property type="entry name" value="Neural_cell_adh"/>
</dbReference>
<evidence type="ECO:0000256" key="11">
    <source>
        <dbReference type="SAM" id="MobiDB-lite"/>
    </source>
</evidence>
<name>A0A851UGU1_9PASS</name>
<dbReference type="Proteomes" id="UP000623542">
    <property type="component" value="Unassembled WGS sequence"/>
</dbReference>
<keyword evidence="16" id="KW-1185">Reference proteome</keyword>
<dbReference type="PROSITE" id="PS50853">
    <property type="entry name" value="FN3"/>
    <property type="match status" value="2"/>
</dbReference>
<dbReference type="InterPro" id="IPR003961">
    <property type="entry name" value="FN3_dom"/>
</dbReference>
<dbReference type="InterPro" id="IPR036116">
    <property type="entry name" value="FN3_sf"/>
</dbReference>
<dbReference type="EMBL" id="WBNG01000919">
    <property type="protein sequence ID" value="NXD29167.1"/>
    <property type="molecule type" value="Genomic_DNA"/>
</dbReference>
<feature type="domain" description="Fibronectin type-III" evidence="14">
    <location>
        <begin position="573"/>
        <end position="669"/>
    </location>
</feature>
<reference evidence="15" key="1">
    <citation type="submission" date="2019-09" db="EMBL/GenBank/DDBJ databases">
        <title>Bird 10,000 Genomes (B10K) Project - Family phase.</title>
        <authorList>
            <person name="Zhang G."/>
        </authorList>
    </citation>
    <scope>NUCLEOTIDE SEQUENCE</scope>
    <source>
        <strain evidence="15">B10K-IZCAS-20218</strain>
        <tissue evidence="15">Blood</tissue>
    </source>
</reference>
<keyword evidence="3" id="KW-0732">Signal</keyword>
<proteinExistence type="predicted"/>
<dbReference type="PANTHER" id="PTHR12231:SF239">
    <property type="entry name" value="NEURAL CELL ADHESION MOLECULE 1"/>
    <property type="match status" value="1"/>
</dbReference>
<evidence type="ECO:0000256" key="1">
    <source>
        <dbReference type="ARBA" id="ARBA00004167"/>
    </source>
</evidence>
<dbReference type="SMART" id="SM00406">
    <property type="entry name" value="IGv"/>
    <property type="match status" value="2"/>
</dbReference>
<feature type="compositionally biased region" description="Low complexity" evidence="11">
    <location>
        <begin position="903"/>
        <end position="921"/>
    </location>
</feature>
<dbReference type="Pfam" id="PF00041">
    <property type="entry name" value="fn3"/>
    <property type="match status" value="2"/>
</dbReference>
<keyword evidence="2 12" id="KW-0812">Transmembrane</keyword>
<protein>
    <submittedName>
        <fullName evidence="15">NCAM1 protein</fullName>
    </submittedName>
</protein>
<feature type="compositionally biased region" description="Polar residues" evidence="11">
    <location>
        <begin position="878"/>
        <end position="891"/>
    </location>
</feature>
<feature type="domain" description="Fibronectin type-III" evidence="14">
    <location>
        <begin position="472"/>
        <end position="571"/>
    </location>
</feature>
<feature type="compositionally biased region" description="Basic and acidic residues" evidence="11">
    <location>
        <begin position="731"/>
        <end position="772"/>
    </location>
</feature>
<dbReference type="SMART" id="SM00409">
    <property type="entry name" value="IG"/>
    <property type="match status" value="4"/>
</dbReference>
<dbReference type="GO" id="GO:0007155">
    <property type="term" value="P:cell adhesion"/>
    <property type="evidence" value="ECO:0007669"/>
    <property type="project" value="UniProtKB-KW"/>
</dbReference>
<comment type="subcellular location">
    <subcellularLocation>
        <location evidence="1">Membrane</location>
        <topology evidence="1">Single-pass membrane protein</topology>
    </subcellularLocation>
</comment>
<evidence type="ECO:0000256" key="2">
    <source>
        <dbReference type="ARBA" id="ARBA00022692"/>
    </source>
</evidence>
<dbReference type="FunFam" id="2.60.40.10:FF:000159">
    <property type="entry name" value="neural cell adhesion molecule 1 isoform X2"/>
    <property type="match status" value="1"/>
</dbReference>
<evidence type="ECO:0000256" key="7">
    <source>
        <dbReference type="ARBA" id="ARBA00023136"/>
    </source>
</evidence>
<dbReference type="FunFam" id="2.60.40.10:FF:000151">
    <property type="entry name" value="neural cell adhesion molecule 1 isoform X1"/>
    <property type="match status" value="1"/>
</dbReference>
<feature type="region of interest" description="Disordered" evidence="11">
    <location>
        <begin position="164"/>
        <end position="183"/>
    </location>
</feature>
<dbReference type="InterPro" id="IPR013106">
    <property type="entry name" value="Ig_V-set"/>
</dbReference>
<dbReference type="Pfam" id="PF13927">
    <property type="entry name" value="Ig_3"/>
    <property type="match status" value="1"/>
</dbReference>
<sequence>ASLQVDIVPSQGEISVGESKFFLCQVAGEPKFKDISWFSPSGERLSPNQQRISVVRNDDFSSTLTIYNANIDDAGIYKCVVSSLEEGDSEATVNVKIFQKLMFKNAPTPQEFKEGDDAVIVCDVVSSLPPTIIWKHKGRDVILKKDGKGLVLVSSWRRGDGGASLSLPPRVPPSHPCLSSPAVPPSVRARQSTMNATANLSQSVTLACDADGFPEPTVTWTKDGEPVEEVEDEDKYSFSYDGSELVIRSVDKSDEAEYICIAENKAGEADATIHLKVFAKPKITYVENKTAMELEDQITLTCEASGDPIPSITWRTSTRNISSEEKTLDGRIVVRSHARVSSLTLKDIQYTDAGEYVCTASNTIGQDSQAMYLEVQYAPKLQGPVAVYTWEGNQVNITCEVFAYPSAVISWFRDGQLLPSSNYSNIKIYNTPSASYLEVTPDSENDFGNYNCTAVNRIGQESSEFILVQADTPSSPSIGRVEPYSSSAQVEFEEPEATGGVPILRYKAEWRALGEGDWHAKLYDAKEANTEGFVTITGLKPETTYAVRLSAVNGKGVGELSLPAEFKTQPVREPSAPKLEGHIGEDGNSIKVNVIKQDDGGSPIRHYLIKYKAKHSSEWKPEIRLPSGSDHVMLKSLDWNADYEVYVVAENQQGKSKPAHYAFRTSAQPTVIPASTSPAAGLGTAAIIGILVVVFVALLVAVDVTCYFLNKCGLLMCIAVNLCGKAGPGAKGKDMEEGKAAFSKDESKEPIVEVRTEEERTPNHDGGKHTEPNETTPLTEPEHAADTAATVEDMLPSVTTGTTNSDTITETFATAQNSPTSETTTLTSSIAPPAAAAADASAAAPGQATPAKGAATASVSSPPPSSTPRVAPLVDLSDTPSSAPATNNLSSGVLPGQAVLSPGAADAAKAANKAGSPSPANLTSPPAASEPKQEVAKSPEKEPVQPSTVKSPAETPKNPSNVKSEAASGSAANPSQNEDFKMDEGTFKPPDIDLAKDVFAALGTATPPPAAASGAGGQAPEPGAAPADSSGPAKTE</sequence>
<evidence type="ECO:0000313" key="15">
    <source>
        <dbReference type="EMBL" id="NXD29167.1"/>
    </source>
</evidence>
<dbReference type="CDD" id="cd00096">
    <property type="entry name" value="Ig"/>
    <property type="match status" value="1"/>
</dbReference>
<keyword evidence="4" id="KW-0677">Repeat</keyword>
<keyword evidence="5" id="KW-0130">Cell adhesion</keyword>
<dbReference type="InterPro" id="IPR003598">
    <property type="entry name" value="Ig_sub2"/>
</dbReference>
<dbReference type="CDD" id="cd05865">
    <property type="entry name" value="IgI_1_NCAM-1"/>
    <property type="match status" value="1"/>
</dbReference>
<dbReference type="InterPro" id="IPR013098">
    <property type="entry name" value="Ig_I-set"/>
</dbReference>
<feature type="non-terminal residue" evidence="15">
    <location>
        <position position="1"/>
    </location>
</feature>
<evidence type="ECO:0000256" key="4">
    <source>
        <dbReference type="ARBA" id="ARBA00022737"/>
    </source>
</evidence>
<accession>A0A851UGU1</accession>
<evidence type="ECO:0000259" key="13">
    <source>
        <dbReference type="PROSITE" id="PS50835"/>
    </source>
</evidence>
<dbReference type="Gene3D" id="2.60.40.10">
    <property type="entry name" value="Immunoglobulins"/>
    <property type="match status" value="7"/>
</dbReference>
<evidence type="ECO:0000256" key="5">
    <source>
        <dbReference type="ARBA" id="ARBA00022889"/>
    </source>
</evidence>
<keyword evidence="10" id="KW-0393">Immunoglobulin domain</keyword>
<feature type="region of interest" description="Disordered" evidence="11">
    <location>
        <begin position="729"/>
        <end position="780"/>
    </location>
</feature>
<comment type="caution">
    <text evidence="15">The sequence shown here is derived from an EMBL/GenBank/DDBJ whole genome shotgun (WGS) entry which is preliminary data.</text>
</comment>
<dbReference type="FunFam" id="2.60.40.10:FF:000149">
    <property type="entry name" value="neural cell adhesion molecule 1 isoform X2"/>
    <property type="match status" value="1"/>
</dbReference>
<dbReference type="InterPro" id="IPR007110">
    <property type="entry name" value="Ig-like_dom"/>
</dbReference>
<dbReference type="Pfam" id="PF07679">
    <property type="entry name" value="I-set"/>
    <property type="match status" value="3"/>
</dbReference>
<dbReference type="AlphaFoldDB" id="A0A851UGU1"/>
<dbReference type="OrthoDB" id="10056271at2759"/>
<evidence type="ECO:0000256" key="6">
    <source>
        <dbReference type="ARBA" id="ARBA00022989"/>
    </source>
</evidence>
<gene>
    <name evidence="15" type="primary">Ncam1</name>
    <name evidence="15" type="ORF">ELAFOR_R14183</name>
</gene>
<feature type="non-terminal residue" evidence="15">
    <location>
        <position position="1036"/>
    </location>
</feature>
<feature type="domain" description="Ig-like" evidence="13">
    <location>
        <begin position="3"/>
        <end position="96"/>
    </location>
</feature>
<dbReference type="SMART" id="SM00408">
    <property type="entry name" value="IGc2"/>
    <property type="match status" value="4"/>
</dbReference>
<dbReference type="FunFam" id="2.60.40.10:FF:000173">
    <property type="entry name" value="Neural cell adhesion molecule 1"/>
    <property type="match status" value="1"/>
</dbReference>
<dbReference type="PROSITE" id="PS50835">
    <property type="entry name" value="IG_LIKE"/>
    <property type="match status" value="4"/>
</dbReference>
<dbReference type="InterPro" id="IPR013783">
    <property type="entry name" value="Ig-like_fold"/>
</dbReference>
<evidence type="ECO:0000256" key="8">
    <source>
        <dbReference type="ARBA" id="ARBA00023157"/>
    </source>
</evidence>
<dbReference type="PRINTS" id="PR01838">
    <property type="entry name" value="NCAMFAMILY"/>
</dbReference>
<dbReference type="InterPro" id="IPR051170">
    <property type="entry name" value="Neural/epithelial_adhesion"/>
</dbReference>
<evidence type="ECO:0000256" key="9">
    <source>
        <dbReference type="ARBA" id="ARBA00023180"/>
    </source>
</evidence>